<dbReference type="Gene3D" id="3.40.630.30">
    <property type="match status" value="1"/>
</dbReference>
<dbReference type="InterPro" id="IPR016732">
    <property type="entry name" value="UCP018688"/>
</dbReference>
<dbReference type="Pfam" id="PF09924">
    <property type="entry name" value="LPG_synthase_C"/>
    <property type="match status" value="1"/>
</dbReference>
<protein>
    <submittedName>
        <fullName evidence="2">Phosphatidylglycerol lysyltransferase domain-containing protein</fullName>
    </submittedName>
</protein>
<comment type="caution">
    <text evidence="2">The sequence shown here is derived from an EMBL/GenBank/DDBJ whole genome shotgun (WGS) entry which is preliminary data.</text>
</comment>
<name>A0ABV1BTZ5_9FIRM</name>
<evidence type="ECO:0000259" key="1">
    <source>
        <dbReference type="Pfam" id="PF09924"/>
    </source>
</evidence>
<organism evidence="2 3">
    <name type="scientific">[Lactobacillus] rogosae</name>
    <dbReference type="NCBI Taxonomy" id="706562"/>
    <lineage>
        <taxon>Bacteria</taxon>
        <taxon>Bacillati</taxon>
        <taxon>Bacillota</taxon>
        <taxon>Clostridia</taxon>
        <taxon>Lachnospirales</taxon>
        <taxon>Lachnospiraceae</taxon>
        <taxon>Lachnospira</taxon>
    </lineage>
</organism>
<dbReference type="RefSeq" id="WP_349153367.1">
    <property type="nucleotide sequence ID" value="NZ_JBBMER010000003.1"/>
</dbReference>
<evidence type="ECO:0000313" key="3">
    <source>
        <dbReference type="Proteomes" id="UP001442364"/>
    </source>
</evidence>
<dbReference type="Proteomes" id="UP001442364">
    <property type="component" value="Unassembled WGS sequence"/>
</dbReference>
<dbReference type="InterPro" id="IPR016181">
    <property type="entry name" value="Acyl_CoA_acyltransferase"/>
</dbReference>
<dbReference type="EMBL" id="JBBMER010000003">
    <property type="protein sequence ID" value="MEQ2379212.1"/>
    <property type="molecule type" value="Genomic_DNA"/>
</dbReference>
<dbReference type="PANTHER" id="PTHR41373">
    <property type="entry name" value="DUF2156 DOMAIN-CONTAINING PROTEIN"/>
    <property type="match status" value="1"/>
</dbReference>
<dbReference type="InterPro" id="IPR024320">
    <property type="entry name" value="LPG_synthase_C"/>
</dbReference>
<proteinExistence type="predicted"/>
<reference evidence="2 3" key="1">
    <citation type="submission" date="2024-03" db="EMBL/GenBank/DDBJ databases">
        <title>Human intestinal bacterial collection.</title>
        <authorList>
            <person name="Pauvert C."/>
            <person name="Hitch T.C.A."/>
            <person name="Clavel T."/>
        </authorList>
    </citation>
    <scope>NUCLEOTIDE SEQUENCE [LARGE SCALE GENOMIC DNA]</scope>
    <source>
        <strain evidence="2 3">CLA-AA-H255</strain>
    </source>
</reference>
<dbReference type="SUPFAM" id="SSF55729">
    <property type="entry name" value="Acyl-CoA N-acyltransferases (Nat)"/>
    <property type="match status" value="2"/>
</dbReference>
<dbReference type="PIRSF" id="PIRSF018688">
    <property type="entry name" value="UCP018688"/>
    <property type="match status" value="1"/>
</dbReference>
<dbReference type="PANTHER" id="PTHR41373:SF1">
    <property type="entry name" value="PHOSPHATIDYLGLYCEROL LYSYLTRANSFERASE C-TERMINAL DOMAIN-CONTAINING PROTEIN"/>
    <property type="match status" value="1"/>
</dbReference>
<gene>
    <name evidence="2" type="ORF">WMO14_04880</name>
</gene>
<evidence type="ECO:0000313" key="2">
    <source>
        <dbReference type="EMBL" id="MEQ2379212.1"/>
    </source>
</evidence>
<sequence>MLDWNTPKLSDKEWIEQCVKESQYIGSDAAFANIYLLRSKYNIKVTYYKDLLIRYYEGLGNRKGYTFPLGRKDVLSALYAIEQDAKEMNRPLEFCFVTEEQKEILENTFAGRTESSSDAGDYDYIYGQPELSLLSGRIYHKKKNHVSKFKRTYEDYMFCEIGNGNLDDVMIIEEEWYYDRLQQDDISAMKEYEAIREAVDNFEELSLSGGIIYANNVPVAMTIASYINDAVVDIHFEKAVGEYAVNGGFAAINQMYASTLKDVKFINREEDINIPGLRKAKESYHPKFMLKKYGVRVK</sequence>
<keyword evidence="3" id="KW-1185">Reference proteome</keyword>
<feature type="domain" description="Phosphatidylglycerol lysyltransferase C-terminal" evidence="1">
    <location>
        <begin position="25"/>
        <end position="294"/>
    </location>
</feature>
<accession>A0ABV1BTZ5</accession>